<evidence type="ECO:0000256" key="2">
    <source>
        <dbReference type="ARBA" id="ARBA00022777"/>
    </source>
</evidence>
<dbReference type="GO" id="GO:0019546">
    <property type="term" value="P:L-arginine deiminase pathway"/>
    <property type="evidence" value="ECO:0007669"/>
    <property type="project" value="TreeGrafter"/>
</dbReference>
<dbReference type="InterPro" id="IPR003964">
    <property type="entry name" value="Carb_kinase"/>
</dbReference>
<sequence length="85" mass="9365">MLRGGLLALQAAATSDGRTFPLDVLGAESAGMIGYVIEQELGNLLKERLFATLLTQVKVDPRDPAFDPSDQAYRPDLTQRLERFD</sequence>
<dbReference type="GO" id="GO:0005829">
    <property type="term" value="C:cytosol"/>
    <property type="evidence" value="ECO:0007669"/>
    <property type="project" value="TreeGrafter"/>
</dbReference>
<keyword evidence="1 3" id="KW-0808">Transferase</keyword>
<dbReference type="AlphaFoldDB" id="A0A380WMP7"/>
<accession>A0A380WMP7</accession>
<protein>
    <submittedName>
        <fullName evidence="3">Carbamate kinase 2</fullName>
        <ecNumber evidence="3">2.7.2.2</ecNumber>
    </submittedName>
</protein>
<dbReference type="PANTHER" id="PTHR30409">
    <property type="entry name" value="CARBAMATE KINASE"/>
    <property type="match status" value="1"/>
</dbReference>
<evidence type="ECO:0000313" key="4">
    <source>
        <dbReference type="Proteomes" id="UP000254701"/>
    </source>
</evidence>
<keyword evidence="2 3" id="KW-0418">Kinase</keyword>
<dbReference type="Proteomes" id="UP000254701">
    <property type="component" value="Unassembled WGS sequence"/>
</dbReference>
<proteinExistence type="predicted"/>
<evidence type="ECO:0000313" key="3">
    <source>
        <dbReference type="EMBL" id="SUU89592.1"/>
    </source>
</evidence>
<dbReference type="PANTHER" id="PTHR30409:SF1">
    <property type="entry name" value="CARBAMATE KINASE-RELATED"/>
    <property type="match status" value="1"/>
</dbReference>
<dbReference type="SUPFAM" id="SSF53633">
    <property type="entry name" value="Carbamate kinase-like"/>
    <property type="match status" value="1"/>
</dbReference>
<dbReference type="InterPro" id="IPR036393">
    <property type="entry name" value="AceGlu_kinase-like_sf"/>
</dbReference>
<name>A0A380WMP7_AMIAI</name>
<dbReference type="PRINTS" id="PR01469">
    <property type="entry name" value="CARBMTKINASE"/>
</dbReference>
<dbReference type="GO" id="GO:0008804">
    <property type="term" value="F:carbamate kinase activity"/>
    <property type="evidence" value="ECO:0007669"/>
    <property type="project" value="UniProtKB-EC"/>
</dbReference>
<reference evidence="3 4" key="1">
    <citation type="submission" date="2018-06" db="EMBL/GenBank/DDBJ databases">
        <authorList>
            <consortium name="Pathogen Informatics"/>
            <person name="Doyle S."/>
        </authorList>
    </citation>
    <scope>NUCLEOTIDE SEQUENCE [LARGE SCALE GENOMIC DNA]</scope>
    <source>
        <strain evidence="3 4">NCTC10684</strain>
    </source>
</reference>
<dbReference type="EC" id="2.7.2.2" evidence="3"/>
<dbReference type="Gene3D" id="3.40.1160.10">
    <property type="entry name" value="Acetylglutamate kinase-like"/>
    <property type="match status" value="1"/>
</dbReference>
<evidence type="ECO:0000256" key="1">
    <source>
        <dbReference type="ARBA" id="ARBA00022679"/>
    </source>
</evidence>
<dbReference type="EMBL" id="UFSM01000001">
    <property type="protein sequence ID" value="SUU89592.1"/>
    <property type="molecule type" value="Genomic_DNA"/>
</dbReference>
<organism evidence="3 4">
    <name type="scientific">Aminobacter aminovorans</name>
    <name type="common">Chelatobacter heintzii</name>
    <dbReference type="NCBI Taxonomy" id="83263"/>
    <lineage>
        <taxon>Bacteria</taxon>
        <taxon>Pseudomonadati</taxon>
        <taxon>Pseudomonadota</taxon>
        <taxon>Alphaproteobacteria</taxon>
        <taxon>Hyphomicrobiales</taxon>
        <taxon>Phyllobacteriaceae</taxon>
        <taxon>Aminobacter</taxon>
    </lineage>
</organism>
<gene>
    <name evidence="3" type="primary">arcC2</name>
    <name evidence="3" type="ORF">NCTC10684_02833</name>
</gene>